<feature type="region of interest" description="Disordered" evidence="1">
    <location>
        <begin position="1"/>
        <end position="32"/>
    </location>
</feature>
<keyword evidence="3" id="KW-1185">Reference proteome</keyword>
<evidence type="ECO:0000313" key="3">
    <source>
        <dbReference type="Proteomes" id="UP000708208"/>
    </source>
</evidence>
<gene>
    <name evidence="2" type="ORF">AFUS01_LOCUS32091</name>
</gene>
<dbReference type="EMBL" id="CAJVCH010520722">
    <property type="protein sequence ID" value="CAG7821777.1"/>
    <property type="molecule type" value="Genomic_DNA"/>
</dbReference>
<accession>A0A8J2KXV5</accession>
<protein>
    <submittedName>
        <fullName evidence="2">Uncharacterized protein</fullName>
    </submittedName>
</protein>
<evidence type="ECO:0000313" key="2">
    <source>
        <dbReference type="EMBL" id="CAG7821777.1"/>
    </source>
</evidence>
<sequence length="94" mass="10612">KRKPRWKKKPEPPVEEEPVSFEGGTTTAKRQDEGTHMLKNWSHEIENIILPGAAVCPQEINYVGHPTVPTVIQSGEVLISKAPPLDPHLHIRYM</sequence>
<dbReference type="AlphaFoldDB" id="A0A8J2KXV5"/>
<dbReference type="Proteomes" id="UP000708208">
    <property type="component" value="Unassembled WGS sequence"/>
</dbReference>
<name>A0A8J2KXV5_9HEXA</name>
<organism evidence="2 3">
    <name type="scientific">Allacma fusca</name>
    <dbReference type="NCBI Taxonomy" id="39272"/>
    <lineage>
        <taxon>Eukaryota</taxon>
        <taxon>Metazoa</taxon>
        <taxon>Ecdysozoa</taxon>
        <taxon>Arthropoda</taxon>
        <taxon>Hexapoda</taxon>
        <taxon>Collembola</taxon>
        <taxon>Symphypleona</taxon>
        <taxon>Sminthuridae</taxon>
        <taxon>Allacma</taxon>
    </lineage>
</organism>
<comment type="caution">
    <text evidence="2">The sequence shown here is derived from an EMBL/GenBank/DDBJ whole genome shotgun (WGS) entry which is preliminary data.</text>
</comment>
<feature type="non-terminal residue" evidence="2">
    <location>
        <position position="1"/>
    </location>
</feature>
<proteinExistence type="predicted"/>
<reference evidence="2" key="1">
    <citation type="submission" date="2021-06" db="EMBL/GenBank/DDBJ databases">
        <authorList>
            <person name="Hodson N. C."/>
            <person name="Mongue J. A."/>
            <person name="Jaron S. K."/>
        </authorList>
    </citation>
    <scope>NUCLEOTIDE SEQUENCE</scope>
</reference>
<evidence type="ECO:0000256" key="1">
    <source>
        <dbReference type="SAM" id="MobiDB-lite"/>
    </source>
</evidence>